<evidence type="ECO:0000259" key="12">
    <source>
        <dbReference type="SMART" id="SM00382"/>
    </source>
</evidence>
<keyword evidence="2 8" id="KW-0963">Cytoplasm</keyword>
<dbReference type="EMBL" id="PRLL01000013">
    <property type="protein sequence ID" value="RYC73433.1"/>
    <property type="molecule type" value="Genomic_DNA"/>
</dbReference>
<dbReference type="PANTHER" id="PTHR30050:SF2">
    <property type="entry name" value="CHROMOSOMAL REPLICATION INITIATOR PROTEIN DNAA"/>
    <property type="match status" value="1"/>
</dbReference>
<feature type="binding site" evidence="8">
    <location>
        <position position="168"/>
    </location>
    <ligand>
        <name>ATP</name>
        <dbReference type="ChEBI" id="CHEBI:30616"/>
    </ligand>
</feature>
<evidence type="ECO:0000256" key="3">
    <source>
        <dbReference type="ARBA" id="ARBA00022705"/>
    </source>
</evidence>
<dbReference type="InterPro" id="IPR001957">
    <property type="entry name" value="Chromosome_initiator_DnaA"/>
</dbReference>
<keyword evidence="15" id="KW-1185">Reference proteome</keyword>
<protein>
    <recommendedName>
        <fullName evidence="8 9">Chromosomal replication initiator protein DnaA</fullName>
    </recommendedName>
</protein>
<feature type="domain" description="Chromosomal replication initiator DnaA C-terminal" evidence="13">
    <location>
        <begin position="366"/>
        <end position="435"/>
    </location>
</feature>
<dbReference type="InterPro" id="IPR003593">
    <property type="entry name" value="AAA+_ATPase"/>
</dbReference>
<dbReference type="Pfam" id="PF11638">
    <property type="entry name" value="DnaA_N"/>
    <property type="match status" value="1"/>
</dbReference>
<dbReference type="Pfam" id="PF08299">
    <property type="entry name" value="Bac_DnaA_C"/>
    <property type="match status" value="1"/>
</dbReference>
<comment type="subcellular location">
    <subcellularLocation>
        <location evidence="8">Cytoplasm</location>
    </subcellularLocation>
</comment>
<evidence type="ECO:0000256" key="1">
    <source>
        <dbReference type="ARBA" id="ARBA00006583"/>
    </source>
</evidence>
<dbReference type="Pfam" id="PF00308">
    <property type="entry name" value="Bac_DnaA"/>
    <property type="match status" value="1"/>
</dbReference>
<dbReference type="PROSITE" id="PS01008">
    <property type="entry name" value="DNAA"/>
    <property type="match status" value="1"/>
</dbReference>
<dbReference type="InterPro" id="IPR013317">
    <property type="entry name" value="DnaA_dom"/>
</dbReference>
<dbReference type="CDD" id="cd06571">
    <property type="entry name" value="Bac_DnaA_C"/>
    <property type="match status" value="1"/>
</dbReference>
<feature type="binding site" evidence="8">
    <location>
        <position position="167"/>
    </location>
    <ligand>
        <name>ATP</name>
        <dbReference type="ChEBI" id="CHEBI:30616"/>
    </ligand>
</feature>
<proteinExistence type="inferred from homology"/>
<organism evidence="14 15">
    <name type="scientific">Candidatus Nanosyncoccus nanoralicus</name>
    <dbReference type="NCBI Taxonomy" id="2171996"/>
    <lineage>
        <taxon>Bacteria</taxon>
        <taxon>Candidatus Saccharimonadota</taxon>
        <taxon>Candidatus Nanosyncoccalia</taxon>
        <taxon>Candidatus Nanosyncoccales</taxon>
        <taxon>Candidatus Nanosyncoccaceae</taxon>
        <taxon>Candidatus Nanosyncoccus</taxon>
    </lineage>
</organism>
<feature type="domain" description="AAA+ ATPase" evidence="12">
    <location>
        <begin position="154"/>
        <end position="288"/>
    </location>
</feature>
<dbReference type="Gene3D" id="1.10.1750.10">
    <property type="match status" value="1"/>
</dbReference>
<dbReference type="Gene3D" id="3.30.300.180">
    <property type="match status" value="1"/>
</dbReference>
<evidence type="ECO:0000313" key="14">
    <source>
        <dbReference type="EMBL" id="RYC73433.1"/>
    </source>
</evidence>
<dbReference type="Gene3D" id="3.40.50.300">
    <property type="entry name" value="P-loop containing nucleotide triphosphate hydrolases"/>
    <property type="match status" value="1"/>
</dbReference>
<comment type="similarity">
    <text evidence="1 8 11">Belongs to the DnaA family.</text>
</comment>
<dbReference type="SMART" id="SM00382">
    <property type="entry name" value="AAA"/>
    <property type="match status" value="1"/>
</dbReference>
<dbReference type="InterPro" id="IPR013159">
    <property type="entry name" value="DnaA_C"/>
</dbReference>
<evidence type="ECO:0000256" key="6">
    <source>
        <dbReference type="ARBA" id="ARBA00023121"/>
    </source>
</evidence>
<evidence type="ECO:0000313" key="15">
    <source>
        <dbReference type="Proteomes" id="UP001191004"/>
    </source>
</evidence>
<name>A0ABY0FJS6_9BACT</name>
<dbReference type="Gene3D" id="1.10.8.60">
    <property type="match status" value="1"/>
</dbReference>
<evidence type="ECO:0000256" key="8">
    <source>
        <dbReference type="HAMAP-Rule" id="MF_00377"/>
    </source>
</evidence>
<feature type="region of interest" description="Domain IV, binds dsDNA" evidence="8">
    <location>
        <begin position="338"/>
        <end position="458"/>
    </location>
</feature>
<evidence type="ECO:0000256" key="11">
    <source>
        <dbReference type="RuleBase" id="RU004227"/>
    </source>
</evidence>
<keyword evidence="4 8" id="KW-0547">Nucleotide-binding</keyword>
<feature type="region of interest" description="Domain III, AAA+ region" evidence="8">
    <location>
        <begin position="121"/>
        <end position="337"/>
    </location>
</feature>
<dbReference type="InterPro" id="IPR010921">
    <property type="entry name" value="Trp_repressor/repl_initiator"/>
</dbReference>
<comment type="caution">
    <text evidence="8">Lacks conserved residue(s) required for the propagation of feature annotation.</text>
</comment>
<keyword evidence="7 8" id="KW-0238">DNA-binding</keyword>
<dbReference type="PRINTS" id="PR00051">
    <property type="entry name" value="DNAA"/>
</dbReference>
<evidence type="ECO:0000256" key="10">
    <source>
        <dbReference type="RuleBase" id="RU000577"/>
    </source>
</evidence>
<dbReference type="Proteomes" id="UP001191004">
    <property type="component" value="Unassembled WGS sequence"/>
</dbReference>
<dbReference type="InterPro" id="IPR027417">
    <property type="entry name" value="P-loop_NTPase"/>
</dbReference>
<keyword evidence="5 8" id="KW-0067">ATP-binding</keyword>
<evidence type="ECO:0000259" key="13">
    <source>
        <dbReference type="SMART" id="SM00760"/>
    </source>
</evidence>
<comment type="subunit">
    <text evidence="8">Oligomerizes as a right-handed, spiral filament on DNA at oriC.</text>
</comment>
<evidence type="ECO:0000256" key="4">
    <source>
        <dbReference type="ARBA" id="ARBA00022741"/>
    </source>
</evidence>
<accession>A0ABY0FJS6</accession>
<dbReference type="InterPro" id="IPR038454">
    <property type="entry name" value="DnaA_N_sf"/>
</dbReference>
<evidence type="ECO:0000256" key="5">
    <source>
        <dbReference type="ARBA" id="ARBA00022840"/>
    </source>
</evidence>
<evidence type="ECO:0000256" key="7">
    <source>
        <dbReference type="ARBA" id="ARBA00023125"/>
    </source>
</evidence>
<dbReference type="InterPro" id="IPR018312">
    <property type="entry name" value="Chromosome_initiator_DnaA_CS"/>
</dbReference>
<gene>
    <name evidence="8 14" type="primary">dnaA</name>
    <name evidence="14" type="ORF">G3KMM_00394</name>
</gene>
<dbReference type="InterPro" id="IPR020591">
    <property type="entry name" value="Chromosome_initiator_DnaA-like"/>
</dbReference>
<dbReference type="CDD" id="cd00009">
    <property type="entry name" value="AAA"/>
    <property type="match status" value="1"/>
</dbReference>
<dbReference type="HAMAP" id="MF_00377">
    <property type="entry name" value="DnaA_bact"/>
    <property type="match status" value="1"/>
</dbReference>
<sequence length="458" mass="51844">MFDVWNNVLAELEQKISQENYATFFAQTNTSLISTDDGMIQIGVPNIFMQANIRKKFDQQIRDALISNKISVKNTNYVIVNNATRVKKPREVVLEDLQTRVNTVEKIKIPTNNFNPTLLTGLNNKFTMDNFVVGTNNELAVAVAKNIIENPGDKYNPFFLYGGPGLGKTHLVEAIGNELLKRNPKLKILYTPINHFYSDFITAVRKGDMENFHKKFQKLDVLIIDDFQFIVGKEKSQEEFFNIFNDMHQANKQVIITSDRLPSQIKTVDERLASRLTMTGAFDLQYPTFEDRCAILHAKAEFDGVDVENQAIEYIAKNVETNIRDLQSLYGKIIALSELKGVSPLTIIQDGLASISTGSVRSRNLTPKTIVGKVSDYYNITPDELCGKSRVSNIKTARQVAMFLMSKDLQMSTPKIALEVGVKDHTTVMHGIKKIESDMKLNFSLRDEISEIREQLSE</sequence>
<feature type="binding site" evidence="8">
    <location>
        <position position="165"/>
    </location>
    <ligand>
        <name>ATP</name>
        <dbReference type="ChEBI" id="CHEBI:30616"/>
    </ligand>
</feature>
<feature type="binding site" evidence="8">
    <location>
        <position position="169"/>
    </location>
    <ligand>
        <name>ATP</name>
        <dbReference type="ChEBI" id="CHEBI:30616"/>
    </ligand>
</feature>
<comment type="function">
    <text evidence="8 10">Plays an essential role in the initiation and regulation of chromosomal replication. ATP-DnaA binds to the origin of replication (oriC) to initiate formation of the DNA replication initiation complex once per cell cycle. Binds the DnaA box (a 9 base pair repeat at the origin) and separates the double-stranded (ds)DNA. Forms a right-handed helical filament on oriC DNA; dsDNA binds to the exterior of the filament while single-stranded (ss)DNA is stabiized in the filament's interior. The ATP-DnaA-oriC complex binds and stabilizes one strand of the AT-rich DNA unwinding element (DUE), permitting loading of DNA polymerase. After initiation quickly degrades to an ADP-DnaA complex that is not apt for DNA replication. Binds acidic phospholipids.</text>
</comment>
<dbReference type="SUPFAM" id="SSF52540">
    <property type="entry name" value="P-loop containing nucleoside triphosphate hydrolases"/>
    <property type="match status" value="1"/>
</dbReference>
<comment type="domain">
    <text evidence="8">Domain I is involved in oligomerization and binding regulators, domain II is flexibile and of varying length in different bacteria, domain III forms the AAA+ region, while domain IV binds dsDNA.</text>
</comment>
<dbReference type="SUPFAM" id="SSF48295">
    <property type="entry name" value="TrpR-like"/>
    <property type="match status" value="1"/>
</dbReference>
<evidence type="ECO:0000256" key="9">
    <source>
        <dbReference type="NCBIfam" id="TIGR00362"/>
    </source>
</evidence>
<dbReference type="SMART" id="SM00760">
    <property type="entry name" value="Bac_DnaA_C"/>
    <property type="match status" value="1"/>
</dbReference>
<dbReference type="InterPro" id="IPR024633">
    <property type="entry name" value="DnaA_N_dom"/>
</dbReference>
<dbReference type="PANTHER" id="PTHR30050">
    <property type="entry name" value="CHROMOSOMAL REPLICATION INITIATOR PROTEIN DNAA"/>
    <property type="match status" value="1"/>
</dbReference>
<reference evidence="14 15" key="1">
    <citation type="journal article" date="2018" name="bioRxiv">
        <title>Evidence of independent acquisition and adaption of ultra-small bacteria to human hosts across the highly diverse yet reduced genomes of the phylum Saccharibacteria.</title>
        <authorList>
            <person name="McLean J.S."/>
            <person name="Bor B."/>
            <person name="To T.T."/>
            <person name="Liu Q."/>
            <person name="Kearns K.A."/>
            <person name="Solden L.M."/>
            <person name="Wrighton K.C."/>
            <person name="He X."/>
            <person name="Shi W."/>
        </authorList>
    </citation>
    <scope>NUCLEOTIDE SEQUENCE [LARGE SCALE GENOMIC DNA]</scope>
    <source>
        <strain evidence="14 15">TM7_KMM_G3_1_HOT_351</strain>
    </source>
</reference>
<keyword evidence="6 8" id="KW-0446">Lipid-binding</keyword>
<feature type="region of interest" description="Domain I, interacts with DnaA modulators" evidence="8">
    <location>
        <begin position="1"/>
        <end position="106"/>
    </location>
</feature>
<reference evidence="14 15" key="2">
    <citation type="journal article" date="2020" name="Cell Rep.">
        <title>Acquisition and Adaptation of Ultra-small Parasitic Reduced Genome Bacteria to Mammalian Hosts.</title>
        <authorList>
            <person name="McLean J.S."/>
            <person name="Bor B."/>
            <person name="Kerns K.A."/>
            <person name="Liu Q."/>
            <person name="To T.T."/>
            <person name="Solden L."/>
            <person name="Hendrickson E.L."/>
            <person name="Wrighton K."/>
            <person name="Shi W."/>
            <person name="He X."/>
        </authorList>
    </citation>
    <scope>NUCLEOTIDE SEQUENCE [LARGE SCALE GENOMIC DNA]</scope>
    <source>
        <strain evidence="14 15">TM7_KMM_G3_1_HOT_351</strain>
    </source>
</reference>
<dbReference type="NCBIfam" id="TIGR00362">
    <property type="entry name" value="DnaA"/>
    <property type="match status" value="1"/>
</dbReference>
<evidence type="ECO:0000256" key="2">
    <source>
        <dbReference type="ARBA" id="ARBA00022490"/>
    </source>
</evidence>
<keyword evidence="3 8" id="KW-0235">DNA replication</keyword>
<comment type="caution">
    <text evidence="14">The sequence shown here is derived from an EMBL/GenBank/DDBJ whole genome shotgun (WGS) entry which is preliminary data.</text>
</comment>